<reference evidence="2 3" key="1">
    <citation type="submission" date="2018-01" db="EMBL/GenBank/DDBJ databases">
        <authorList>
            <person name="Paulsen S."/>
            <person name="Gram L.K."/>
        </authorList>
    </citation>
    <scope>NUCLEOTIDE SEQUENCE [LARGE SCALE GENOMIC DNA]</scope>
    <source>
        <strain evidence="2 3">S2676</strain>
    </source>
</reference>
<dbReference type="RefSeq" id="WP_138551217.1">
    <property type="nucleotide sequence ID" value="NZ_PNCH01000018.1"/>
</dbReference>
<dbReference type="InterPro" id="IPR025157">
    <property type="entry name" value="Hemagglutinin_rpt"/>
</dbReference>
<name>A0A5S3WIY8_9GAMM</name>
<comment type="caution">
    <text evidence="2">The sequence shown here is derived from an EMBL/GenBank/DDBJ whole genome shotgun (WGS) entry which is preliminary data.</text>
</comment>
<dbReference type="AlphaFoldDB" id="A0A5S3WIY8"/>
<protein>
    <recommendedName>
        <fullName evidence="1">DUF637 domain-containing protein</fullName>
    </recommendedName>
</protein>
<dbReference type="EMBL" id="PNCI01000041">
    <property type="protein sequence ID" value="TMP26822.1"/>
    <property type="molecule type" value="Genomic_DNA"/>
</dbReference>
<feature type="domain" description="DUF637" evidence="1">
    <location>
        <begin position="659"/>
        <end position="838"/>
    </location>
</feature>
<dbReference type="GO" id="GO:0003824">
    <property type="term" value="F:catalytic activity"/>
    <property type="evidence" value="ECO:0007669"/>
    <property type="project" value="UniProtKB-ARBA"/>
</dbReference>
<dbReference type="Pfam" id="PF13332">
    <property type="entry name" value="Fil_haemagg_2"/>
    <property type="match status" value="1"/>
</dbReference>
<organism evidence="2 3">
    <name type="scientific">Pseudoalteromonas rubra</name>
    <dbReference type="NCBI Taxonomy" id="43658"/>
    <lineage>
        <taxon>Bacteria</taxon>
        <taxon>Pseudomonadati</taxon>
        <taxon>Pseudomonadota</taxon>
        <taxon>Gammaproteobacteria</taxon>
        <taxon>Alteromonadales</taxon>
        <taxon>Pseudoalteromonadaceae</taxon>
        <taxon>Pseudoalteromonas</taxon>
    </lineage>
</organism>
<evidence type="ECO:0000313" key="2">
    <source>
        <dbReference type="EMBL" id="TMP26822.1"/>
    </source>
</evidence>
<accession>A0A5S3WIY8</accession>
<gene>
    <name evidence="2" type="ORF">CWB99_17140</name>
</gene>
<dbReference type="Proteomes" id="UP000310249">
    <property type="component" value="Unassembled WGS sequence"/>
</dbReference>
<dbReference type="Pfam" id="PF04830">
    <property type="entry name" value="DUF637"/>
    <property type="match status" value="1"/>
</dbReference>
<dbReference type="InterPro" id="IPR006915">
    <property type="entry name" value="DUF637_hemagglutn_put"/>
</dbReference>
<reference evidence="3" key="2">
    <citation type="submission" date="2019-06" db="EMBL/GenBank/DDBJ databases">
        <title>Co-occurence of chitin degradation, pigmentation and bioactivity in marine Pseudoalteromonas.</title>
        <authorList>
            <person name="Sonnenschein E.C."/>
            <person name="Bech P.K."/>
        </authorList>
    </citation>
    <scope>NUCLEOTIDE SEQUENCE [LARGE SCALE GENOMIC DNA]</scope>
    <source>
        <strain evidence="3">S2676</strain>
    </source>
</reference>
<sequence length="1257" mass="135826">MKKNNFNPEKPVSLWQKCVGYLNIALLVGQLGLPTLAQAFTAFDAHQAAVELNADPAFTKVSNSDSQFVKSEYVVESSQARSAQTIEAFHAKLVKHKKSGLNPPIYIPIVNGRVNVIFPHYKLPKRVGDRFVQSRMVRSQIYNQLNRTLISSLYTNETQQINDLYNNAYEFAGSTATKFGDKVTASNLKSFNKNFIWPELQTINGEQVLIPVVHLTQSTIDKQRVDGHVAEFGGSRAEFRSITIKSGTLTTQHDTFVRTAKDLTVMPKAEIRADGDLNLFVGGTLQNLSGRLSATQNVDIVAGQYLQKTVLHRYNTAYGQGTRLGQIASVDGQNIRIQSYGDLVVQGGTITGNTIGLRADGNIRLISQQTTYSSNKKFEGFNESYSEVEHLTTKLSAKDSIYLMASGAIELKAAELHADQGVIELLAGQGIFIGNEFNKIEKTTDKKWGKTTEQEQVLQTAAIRSALHAGKGILIASDYGDVTLQATELTSDSGTEINAYNGRVNLLLAKEQDHYFYNKVRKSTWKIKTETKQDQVDTAIYNEVIGGVKVHASHGITLELGQYDGELVEDVISEFRGKENLEWMADLYDDNRFTNNLNIVSTELLKIHKHEKTSNLSPAAMAIIAIAVSVAMGPAGTGWIGSGANAIGPAFNGLVSGSAMQAGAITLATQAATGLASGKGIDGTIKSMLESDNLRALATSMVTAGVLNSETFKSLEFFNSANLTNVAEQSQTAIDIARQASQALLNATVSAGISTIIEGGDLGSFKDQILGNLTSYAIAELGKQLASEIGDAVHSDPPKINQLTRYLAHAGVGCLTGTLTAAASNSDKGLACSSGAGGAVVGELVADAHKEISGYSDLEKELKDKDKKLQQLLGVEGVEDIDNLTPAQMQTLEDNLMVLGNLDYSKAKLMQLQSEGVDLAKLGAGLAAFIAGGEVNIAANAGANAAENNGFWFVLQGAYLLWKAYDAIEAARKVIAIGKRLNKVKNLPAGQQAAARNELIMELGFTLLGDVVLGQAPEQVFKAIKKLANKTKIGAELSMQLDQVIDSIERKVEFKVAGYRDAKFDDPKYVSGSGYSNEALPGDPTGNLKKAIIKKDYYTNAELQLLKHSDGAHTLEKHGSHISDEHLVHRLATGVAPDGSTGRAIAKYASKFDSPENLRHALEKVQPNNPEVIAMLNEALKNGRPYVAGVVVPMGKNVGYGFRRIGNGRVPNEGQVKPAPAAIPENRHYMDQVHVNYAYDSSTKSWYIDTMFPTKQD</sequence>
<evidence type="ECO:0000259" key="1">
    <source>
        <dbReference type="Pfam" id="PF04830"/>
    </source>
</evidence>
<dbReference type="OrthoDB" id="5697613at2"/>
<proteinExistence type="predicted"/>
<evidence type="ECO:0000313" key="3">
    <source>
        <dbReference type="Proteomes" id="UP000310249"/>
    </source>
</evidence>